<evidence type="ECO:0000313" key="2">
    <source>
        <dbReference type="Proteomes" id="UP000464718"/>
    </source>
</evidence>
<sequence>MKPTNKRLFELVCKSAKSTYIQAINDHLGTQFLSYIQDELKSNVRRLKALLDGQEDLPSTDKFEEILKVSEKACSTENRQLLVGHLEYIHETLEDIQNDWIKK</sequence>
<name>A0AAX1FS61_VIBPH</name>
<proteinExistence type="predicted"/>
<accession>A0AAX1FS61</accession>
<dbReference type="EMBL" id="CP034298">
    <property type="protein sequence ID" value="QHH09476.1"/>
    <property type="molecule type" value="Genomic_DNA"/>
</dbReference>
<dbReference type="Proteomes" id="UP000464718">
    <property type="component" value="Chromosome i"/>
</dbReference>
<dbReference type="RefSeq" id="WP_159408389.1">
    <property type="nucleotide sequence ID" value="NZ_CP034298.1"/>
</dbReference>
<dbReference type="AlphaFoldDB" id="A0AAX1FS61"/>
<evidence type="ECO:0000313" key="1">
    <source>
        <dbReference type="EMBL" id="QHH09476.1"/>
    </source>
</evidence>
<organism evidence="1 2">
    <name type="scientific">Vibrio parahaemolyticus</name>
    <dbReference type="NCBI Taxonomy" id="670"/>
    <lineage>
        <taxon>Bacteria</taxon>
        <taxon>Pseudomonadati</taxon>
        <taxon>Pseudomonadota</taxon>
        <taxon>Gammaproteobacteria</taxon>
        <taxon>Vibrionales</taxon>
        <taxon>Vibrionaceae</taxon>
        <taxon>Vibrio</taxon>
    </lineage>
</organism>
<protein>
    <submittedName>
        <fullName evidence="1">Uncharacterized protein</fullName>
    </submittedName>
</protein>
<reference evidence="1 2" key="1">
    <citation type="submission" date="2018-12" db="EMBL/GenBank/DDBJ databases">
        <title>Genomic insights into the evolutionary origins and pathogenicity of five Vibrio parahaemolyticus strains isolated from the shrimp with acute hepatopancreatic necrosis disease (AHPND).</title>
        <authorList>
            <person name="Yang Q."/>
            <person name="Dong X."/>
            <person name="Xie G."/>
            <person name="Fu S."/>
            <person name="Zou P."/>
            <person name="Sun J."/>
            <person name="Wang Y."/>
            <person name="Huang J."/>
        </authorList>
    </citation>
    <scope>NUCLEOTIDE SEQUENCE [LARGE SCALE GENOMIC DNA]</scope>
    <source>
        <strain evidence="1 2">20160303005-1</strain>
    </source>
</reference>
<gene>
    <name evidence="1" type="ORF">EHC69_08850</name>
</gene>